<name>A0A164SBY3_9CRUS</name>
<reference evidence="1 2" key="1">
    <citation type="submission" date="2016-03" db="EMBL/GenBank/DDBJ databases">
        <title>EvidentialGene: Evidence-directed Construction of Genes on Genomes.</title>
        <authorList>
            <person name="Gilbert D.G."/>
            <person name="Choi J.-H."/>
            <person name="Mockaitis K."/>
            <person name="Colbourne J."/>
            <person name="Pfrender M."/>
        </authorList>
    </citation>
    <scope>NUCLEOTIDE SEQUENCE [LARGE SCALE GENOMIC DNA]</scope>
    <source>
        <strain evidence="1 2">Xinb3</strain>
        <tissue evidence="1">Complete organism</tissue>
    </source>
</reference>
<dbReference type="Proteomes" id="UP000076858">
    <property type="component" value="Unassembled WGS sequence"/>
</dbReference>
<proteinExistence type="predicted"/>
<accession>A0A164SBY3</accession>
<keyword evidence="2" id="KW-1185">Reference proteome</keyword>
<sequence>MEPIKPFGARLVCVVLPFLHTSVLETKPIRSPIILPSGSERRVF</sequence>
<dbReference type="AlphaFoldDB" id="A0A164SBY3"/>
<evidence type="ECO:0000313" key="2">
    <source>
        <dbReference type="Proteomes" id="UP000076858"/>
    </source>
</evidence>
<dbReference type="EMBL" id="LRGB01002066">
    <property type="protein sequence ID" value="KZS09466.1"/>
    <property type="molecule type" value="Genomic_DNA"/>
</dbReference>
<protein>
    <submittedName>
        <fullName evidence="1">Uncharacterized protein</fullName>
    </submittedName>
</protein>
<organism evidence="1 2">
    <name type="scientific">Daphnia magna</name>
    <dbReference type="NCBI Taxonomy" id="35525"/>
    <lineage>
        <taxon>Eukaryota</taxon>
        <taxon>Metazoa</taxon>
        <taxon>Ecdysozoa</taxon>
        <taxon>Arthropoda</taxon>
        <taxon>Crustacea</taxon>
        <taxon>Branchiopoda</taxon>
        <taxon>Diplostraca</taxon>
        <taxon>Cladocera</taxon>
        <taxon>Anomopoda</taxon>
        <taxon>Daphniidae</taxon>
        <taxon>Daphnia</taxon>
    </lineage>
</organism>
<evidence type="ECO:0000313" key="1">
    <source>
        <dbReference type="EMBL" id="KZS09466.1"/>
    </source>
</evidence>
<gene>
    <name evidence="1" type="ORF">APZ42_026318</name>
</gene>
<comment type="caution">
    <text evidence="1">The sequence shown here is derived from an EMBL/GenBank/DDBJ whole genome shotgun (WGS) entry which is preliminary data.</text>
</comment>